<feature type="signal peptide" evidence="1">
    <location>
        <begin position="1"/>
        <end position="17"/>
    </location>
</feature>
<evidence type="ECO:0000313" key="3">
    <source>
        <dbReference type="Proteomes" id="UP000475862"/>
    </source>
</evidence>
<feature type="chain" id="PRO_5026044397" evidence="1">
    <location>
        <begin position="18"/>
        <end position="172"/>
    </location>
</feature>
<accession>A0A6G0TWQ3</accession>
<gene>
    <name evidence="2" type="ORF">AGLY_003957</name>
</gene>
<keyword evidence="3" id="KW-1185">Reference proteome</keyword>
<dbReference type="EMBL" id="VYZN01000013">
    <property type="protein sequence ID" value="KAE9540712.1"/>
    <property type="molecule type" value="Genomic_DNA"/>
</dbReference>
<proteinExistence type="predicted"/>
<dbReference type="AlphaFoldDB" id="A0A6G0TWQ3"/>
<comment type="caution">
    <text evidence="2">The sequence shown here is derived from an EMBL/GenBank/DDBJ whole genome shotgun (WGS) entry which is preliminary data.</text>
</comment>
<reference evidence="2 3" key="1">
    <citation type="submission" date="2019-08" db="EMBL/GenBank/DDBJ databases">
        <title>The genome of the soybean aphid Biotype 1, its phylome, world population structure and adaptation to the North American continent.</title>
        <authorList>
            <person name="Giordano R."/>
            <person name="Donthu R.K."/>
            <person name="Hernandez A.G."/>
            <person name="Wright C.L."/>
            <person name="Zimin A.V."/>
        </authorList>
    </citation>
    <scope>NUCLEOTIDE SEQUENCE [LARGE SCALE GENOMIC DNA]</scope>
    <source>
        <tissue evidence="2">Whole aphids</tissue>
    </source>
</reference>
<keyword evidence="1" id="KW-0732">Signal</keyword>
<name>A0A6G0TWQ3_APHGL</name>
<protein>
    <submittedName>
        <fullName evidence="2">Uncharacterized protein</fullName>
    </submittedName>
</protein>
<evidence type="ECO:0000313" key="2">
    <source>
        <dbReference type="EMBL" id="KAE9540712.1"/>
    </source>
</evidence>
<evidence type="ECO:0000256" key="1">
    <source>
        <dbReference type="SAM" id="SignalP"/>
    </source>
</evidence>
<organism evidence="2 3">
    <name type="scientific">Aphis glycines</name>
    <name type="common">Soybean aphid</name>
    <dbReference type="NCBI Taxonomy" id="307491"/>
    <lineage>
        <taxon>Eukaryota</taxon>
        <taxon>Metazoa</taxon>
        <taxon>Ecdysozoa</taxon>
        <taxon>Arthropoda</taxon>
        <taxon>Hexapoda</taxon>
        <taxon>Insecta</taxon>
        <taxon>Pterygota</taxon>
        <taxon>Neoptera</taxon>
        <taxon>Paraneoptera</taxon>
        <taxon>Hemiptera</taxon>
        <taxon>Sternorrhyncha</taxon>
        <taxon>Aphidomorpha</taxon>
        <taxon>Aphidoidea</taxon>
        <taxon>Aphididae</taxon>
        <taxon>Aphidini</taxon>
        <taxon>Aphis</taxon>
        <taxon>Aphis</taxon>
    </lineage>
</organism>
<sequence length="172" mass="20047">MISTWLTLRILLEFLVGFLFDEQFPIPRFLSLLPQHSHRLPFDEGLSKLEKNPLFSCFHPHVYQDDRSYLIVDKHIFPIVSIRSCRYHGKIKFQILSTAAYLFDGTSVGAAQSLGWCCDEDLRLASVQFRSGLLSMLSRYEISLRNRFWFTHYSDQFDKTTKAPSVGYEIIT</sequence>
<dbReference type="Proteomes" id="UP000475862">
    <property type="component" value="Unassembled WGS sequence"/>
</dbReference>